<evidence type="ECO:0000259" key="9">
    <source>
        <dbReference type="PROSITE" id="PS50885"/>
    </source>
</evidence>
<comment type="similarity">
    <text evidence="5">Belongs to the methyl-accepting chemotaxis (MCP) protein family.</text>
</comment>
<evidence type="ECO:0000256" key="6">
    <source>
        <dbReference type="PROSITE-ProRule" id="PRU00284"/>
    </source>
</evidence>
<dbReference type="InterPro" id="IPR004089">
    <property type="entry name" value="MCPsignal_dom"/>
</dbReference>
<keyword evidence="4 6" id="KW-0807">Transducer</keyword>
<dbReference type="CDD" id="cd06225">
    <property type="entry name" value="HAMP"/>
    <property type="match status" value="1"/>
</dbReference>
<comment type="similarity">
    <text evidence="1">Belongs to the hemerythrin family.</text>
</comment>
<dbReference type="InterPro" id="IPR003660">
    <property type="entry name" value="HAMP_dom"/>
</dbReference>
<dbReference type="GO" id="GO:0007165">
    <property type="term" value="P:signal transduction"/>
    <property type="evidence" value="ECO:0007669"/>
    <property type="project" value="UniProtKB-KW"/>
</dbReference>
<dbReference type="Gene3D" id="1.10.287.950">
    <property type="entry name" value="Methyl-accepting chemotaxis protein"/>
    <property type="match status" value="1"/>
</dbReference>
<feature type="domain" description="NIT" evidence="10">
    <location>
        <begin position="190"/>
        <end position="437"/>
    </location>
</feature>
<dbReference type="SUPFAM" id="SSF47188">
    <property type="entry name" value="Hemerythrin-like"/>
    <property type="match status" value="1"/>
</dbReference>
<keyword evidence="7" id="KW-0812">Transmembrane</keyword>
<dbReference type="PROSITE" id="PS50885">
    <property type="entry name" value="HAMP"/>
    <property type="match status" value="1"/>
</dbReference>
<dbReference type="SMART" id="SM00304">
    <property type="entry name" value="HAMP"/>
    <property type="match status" value="1"/>
</dbReference>
<dbReference type="InterPro" id="IPR013587">
    <property type="entry name" value="Nitrate/nitrite_sensing"/>
</dbReference>
<feature type="transmembrane region" description="Helical" evidence="7">
    <location>
        <begin position="444"/>
        <end position="468"/>
    </location>
</feature>
<dbReference type="Pfam" id="PF00672">
    <property type="entry name" value="HAMP"/>
    <property type="match status" value="1"/>
</dbReference>
<dbReference type="InterPro" id="IPR010910">
    <property type="entry name" value="Nitrate/nitrite_sensing_bac"/>
</dbReference>
<dbReference type="EMBL" id="FLUO01000001">
    <property type="protein sequence ID" value="SBV96805.1"/>
    <property type="molecule type" value="Genomic_DNA"/>
</dbReference>
<feature type="transmembrane region" description="Helical" evidence="7">
    <location>
        <begin position="150"/>
        <end position="170"/>
    </location>
</feature>
<dbReference type="Pfam" id="PF00015">
    <property type="entry name" value="MCPsignal"/>
    <property type="match status" value="1"/>
</dbReference>
<dbReference type="PANTHER" id="PTHR32089">
    <property type="entry name" value="METHYL-ACCEPTING CHEMOTAXIS PROTEIN MCPB"/>
    <property type="match status" value="1"/>
</dbReference>
<gene>
    <name evidence="11" type="ORF">KL86APRO_10806</name>
</gene>
<evidence type="ECO:0000313" key="11">
    <source>
        <dbReference type="EMBL" id="SBV96805.1"/>
    </source>
</evidence>
<dbReference type="PROSITE" id="PS50111">
    <property type="entry name" value="CHEMOTAXIS_TRANSDUC_2"/>
    <property type="match status" value="1"/>
</dbReference>
<evidence type="ECO:0000256" key="4">
    <source>
        <dbReference type="ARBA" id="ARBA00023224"/>
    </source>
</evidence>
<keyword evidence="3" id="KW-0408">Iron</keyword>
<proteinExistence type="inferred from homology"/>
<evidence type="ECO:0000256" key="7">
    <source>
        <dbReference type="SAM" id="Phobius"/>
    </source>
</evidence>
<dbReference type="SUPFAM" id="SSF58104">
    <property type="entry name" value="Methyl-accepting chemotaxis protein (MCP) signaling domain"/>
    <property type="match status" value="1"/>
</dbReference>
<dbReference type="SMART" id="SM00283">
    <property type="entry name" value="MA"/>
    <property type="match status" value="1"/>
</dbReference>
<dbReference type="Gene3D" id="6.10.340.10">
    <property type="match status" value="1"/>
</dbReference>
<dbReference type="AlphaFoldDB" id="A0A212JC29"/>
<keyword evidence="2" id="KW-0479">Metal-binding</keyword>
<keyword evidence="7" id="KW-0472">Membrane</keyword>
<sequence length="817" mass="85353">MAEPKSALAWSSAFEIGIAELDADHRKFVELLDRAETADDDAAFDTAVADFHRLLRAHVQRETRQLTADQPAAERADDEAELRRVEDVLARVGGARRIPRAMVRDVLHHWFLTHVLVRNVRARDRLIAAGRLETGERNGMLSRLRIGRRIWLMAVVPLVLLTLAAGEIVVERFGEARALDRMSVLAGSSATIGDVVHALQKERGASAGFLNSKGQAFAAELRTFRRDSDAALAAFADAARDTAELGLAAQTARAREAVSGLAALRARVDGFAISVPDEVAAYTATIHALLGIVDATADLSPDEVIARSFAAFSVFLYGKDLAGVERARGAAGFGAGRFGGALFRDFASIGGQQSANFRVAQRMLPPDMRAVIASALASPAETRVAELREIAMQAQETGDLQGVTGADWFAASTARIEMLKDAENRVGALIGGLAAERAGASRTLATAVGAGLAALLGVAAAMVLLITASITGPMDRLRAAIDALGSGDTTVPIAGQTRKDEIGVISRAVNTFRQALVRSRLADAEAALDAAFENERARERQRITDRFRNEIESFLAALGGAAGDLREAAAGMASTSGEGHRQATQVAAAAVEASRSVDAVAAASEELAASIAEIARQVTRSAEISRSVADSSDTAQQATTVLADSATRIGDVIGLITDIASQTNLLALNATIEAARAGDMGKGFAVVAGEVKALSGQTERATAEIAGQVGAVQGATRQVVAAIEAVTGSIAEMSEISGMIAGAIEEQRAATEEISHSVLNAAEGTRDVTANIAGVADANDRVGGMSQTVSGAADDMAARTRELRVQVEAFLRDFAAA</sequence>
<feature type="domain" description="HAMP" evidence="9">
    <location>
        <begin position="468"/>
        <end position="521"/>
    </location>
</feature>
<keyword evidence="7" id="KW-1133">Transmembrane helix</keyword>
<dbReference type="Gene3D" id="1.20.120.50">
    <property type="entry name" value="Hemerythrin-like"/>
    <property type="match status" value="1"/>
</dbReference>
<evidence type="ECO:0000256" key="2">
    <source>
        <dbReference type="ARBA" id="ARBA00022723"/>
    </source>
</evidence>
<evidence type="ECO:0000259" key="8">
    <source>
        <dbReference type="PROSITE" id="PS50111"/>
    </source>
</evidence>
<name>A0A212JC29_9PROT</name>
<dbReference type="PANTHER" id="PTHR32089:SF112">
    <property type="entry name" value="LYSOZYME-LIKE PROTEIN-RELATED"/>
    <property type="match status" value="1"/>
</dbReference>
<protein>
    <submittedName>
        <fullName evidence="11">Putative Methyl-accepting chemotaxis protein</fullName>
    </submittedName>
</protein>
<evidence type="ECO:0000256" key="5">
    <source>
        <dbReference type="ARBA" id="ARBA00029447"/>
    </source>
</evidence>
<dbReference type="PROSITE" id="PS50906">
    <property type="entry name" value="NIT"/>
    <property type="match status" value="1"/>
</dbReference>
<evidence type="ECO:0000259" key="10">
    <source>
        <dbReference type="PROSITE" id="PS50906"/>
    </source>
</evidence>
<dbReference type="GO" id="GO:0046872">
    <property type="term" value="F:metal ion binding"/>
    <property type="evidence" value="ECO:0007669"/>
    <property type="project" value="UniProtKB-KW"/>
</dbReference>
<dbReference type="GO" id="GO:0016020">
    <property type="term" value="C:membrane"/>
    <property type="evidence" value="ECO:0007669"/>
    <property type="project" value="InterPro"/>
</dbReference>
<dbReference type="Pfam" id="PF08376">
    <property type="entry name" value="NIT"/>
    <property type="match status" value="1"/>
</dbReference>
<dbReference type="InterPro" id="IPR035938">
    <property type="entry name" value="Hemerythrin-like_sf"/>
</dbReference>
<organism evidence="11">
    <name type="scientific">uncultured Alphaproteobacteria bacterium</name>
    <dbReference type="NCBI Taxonomy" id="91750"/>
    <lineage>
        <taxon>Bacteria</taxon>
        <taxon>Pseudomonadati</taxon>
        <taxon>Pseudomonadota</taxon>
        <taxon>Alphaproteobacteria</taxon>
        <taxon>environmental samples</taxon>
    </lineage>
</organism>
<accession>A0A212JC29</accession>
<feature type="domain" description="Methyl-accepting transducer" evidence="8">
    <location>
        <begin position="561"/>
        <end position="797"/>
    </location>
</feature>
<evidence type="ECO:0000256" key="1">
    <source>
        <dbReference type="ARBA" id="ARBA00010587"/>
    </source>
</evidence>
<evidence type="ECO:0000256" key="3">
    <source>
        <dbReference type="ARBA" id="ARBA00023004"/>
    </source>
</evidence>
<reference evidence="11" key="1">
    <citation type="submission" date="2016-04" db="EMBL/GenBank/DDBJ databases">
        <authorList>
            <person name="Evans L.H."/>
            <person name="Alamgir A."/>
            <person name="Owens N."/>
            <person name="Weber N.D."/>
            <person name="Virtaneva K."/>
            <person name="Barbian K."/>
            <person name="Babar A."/>
            <person name="Rosenke K."/>
        </authorList>
    </citation>
    <scope>NUCLEOTIDE SEQUENCE</scope>
    <source>
        <strain evidence="11">86</strain>
    </source>
</reference>